<dbReference type="SUPFAM" id="SSF53474">
    <property type="entry name" value="alpha/beta-Hydrolases"/>
    <property type="match status" value="1"/>
</dbReference>
<protein>
    <submittedName>
        <fullName evidence="1">Uncharacterized protein</fullName>
    </submittedName>
</protein>
<proteinExistence type="predicted"/>
<gene>
    <name evidence="1" type="ORF">Dsin_028334</name>
</gene>
<name>A0AAD9ZQ75_9ROSI</name>
<dbReference type="PANTHER" id="PTHR42886">
    <property type="entry name" value="RE40534P-RELATED"/>
    <property type="match status" value="1"/>
</dbReference>
<dbReference type="InterPro" id="IPR029058">
    <property type="entry name" value="AB_hydrolase_fold"/>
</dbReference>
<dbReference type="AlphaFoldDB" id="A0AAD9ZQ75"/>
<evidence type="ECO:0000313" key="1">
    <source>
        <dbReference type="EMBL" id="KAK3188773.1"/>
    </source>
</evidence>
<evidence type="ECO:0000313" key="2">
    <source>
        <dbReference type="Proteomes" id="UP001281410"/>
    </source>
</evidence>
<sequence>MYHYRLVERNRVVINNYNGEKLVGILHETGSKDVVIECHGFQSWKERIPMINNSTLQLLFKDKEWRKSSRVQFFRAQERLITAIIGHSKGGNVVLLYASKYNDIPIVVNISGRFDLERGIEELEEELLRNHLHTQDQLEDLEHFVAEHFVVEYLEAGSLEVESFEEYLAFYCMEDFHCLVLKSKN</sequence>
<dbReference type="Gene3D" id="3.40.50.1820">
    <property type="entry name" value="alpha/beta hydrolase"/>
    <property type="match status" value="1"/>
</dbReference>
<comment type="caution">
    <text evidence="1">The sequence shown here is derived from an EMBL/GenBank/DDBJ whole genome shotgun (WGS) entry which is preliminary data.</text>
</comment>
<organism evidence="1 2">
    <name type="scientific">Dipteronia sinensis</name>
    <dbReference type="NCBI Taxonomy" id="43782"/>
    <lineage>
        <taxon>Eukaryota</taxon>
        <taxon>Viridiplantae</taxon>
        <taxon>Streptophyta</taxon>
        <taxon>Embryophyta</taxon>
        <taxon>Tracheophyta</taxon>
        <taxon>Spermatophyta</taxon>
        <taxon>Magnoliopsida</taxon>
        <taxon>eudicotyledons</taxon>
        <taxon>Gunneridae</taxon>
        <taxon>Pentapetalae</taxon>
        <taxon>rosids</taxon>
        <taxon>malvids</taxon>
        <taxon>Sapindales</taxon>
        <taxon>Sapindaceae</taxon>
        <taxon>Hippocastanoideae</taxon>
        <taxon>Acereae</taxon>
        <taxon>Dipteronia</taxon>
    </lineage>
</organism>
<dbReference type="Proteomes" id="UP001281410">
    <property type="component" value="Unassembled WGS sequence"/>
</dbReference>
<accession>A0AAD9ZQ75</accession>
<reference evidence="1" key="1">
    <citation type="journal article" date="2023" name="Plant J.">
        <title>Genome sequences and population genomics provide insights into the demographic history, inbreeding, and mutation load of two 'living fossil' tree species of Dipteronia.</title>
        <authorList>
            <person name="Feng Y."/>
            <person name="Comes H.P."/>
            <person name="Chen J."/>
            <person name="Zhu S."/>
            <person name="Lu R."/>
            <person name="Zhang X."/>
            <person name="Li P."/>
            <person name="Qiu J."/>
            <person name="Olsen K.M."/>
            <person name="Qiu Y."/>
        </authorList>
    </citation>
    <scope>NUCLEOTIDE SEQUENCE</scope>
    <source>
        <strain evidence="1">NBL</strain>
    </source>
</reference>
<dbReference type="EMBL" id="JANJYJ010000009">
    <property type="protein sequence ID" value="KAK3188773.1"/>
    <property type="molecule type" value="Genomic_DNA"/>
</dbReference>
<dbReference type="PANTHER" id="PTHR42886:SF53">
    <property type="entry name" value="ALPHA_BETA-HYDROLASES SUPERFAMILY PROTEIN"/>
    <property type="match status" value="1"/>
</dbReference>
<keyword evidence="2" id="KW-1185">Reference proteome</keyword>